<dbReference type="Pfam" id="PF00096">
    <property type="entry name" value="zf-C2H2"/>
    <property type="match status" value="4"/>
</dbReference>
<dbReference type="FunFam" id="3.30.160.60:FF:000065">
    <property type="entry name" value="B-cell CLL/lymphoma 6, member B"/>
    <property type="match status" value="1"/>
</dbReference>
<dbReference type="KEGG" id="dpo:4804916"/>
<evidence type="ECO:0000259" key="10">
    <source>
        <dbReference type="PROSITE" id="PS51029"/>
    </source>
</evidence>
<protein>
    <submittedName>
        <fullName evidence="12">Zinc finger protein Gfi-1b isoform X1</fullName>
    </submittedName>
</protein>
<feature type="compositionally biased region" description="Basic and acidic residues" evidence="8">
    <location>
        <begin position="148"/>
        <end position="158"/>
    </location>
</feature>
<evidence type="ECO:0000256" key="3">
    <source>
        <dbReference type="ARBA" id="ARBA00022737"/>
    </source>
</evidence>
<dbReference type="Gene3D" id="3.30.160.60">
    <property type="entry name" value="Classic Zinc Finger"/>
    <property type="match status" value="5"/>
</dbReference>
<dbReference type="FunCoup" id="A0A6I8UV58">
    <property type="interactions" value="238"/>
</dbReference>
<dbReference type="SMART" id="SM00595">
    <property type="entry name" value="MADF"/>
    <property type="match status" value="2"/>
</dbReference>
<dbReference type="FunFam" id="3.30.160.60:FF:000630">
    <property type="entry name" value="Zinc finger protein 180"/>
    <property type="match status" value="1"/>
</dbReference>
<evidence type="ECO:0000256" key="5">
    <source>
        <dbReference type="ARBA" id="ARBA00022833"/>
    </source>
</evidence>
<name>A0A6I8UV58_DROPS</name>
<dbReference type="Proteomes" id="UP000001819">
    <property type="component" value="Chromosome 3"/>
</dbReference>
<proteinExistence type="predicted"/>
<feature type="domain" description="C2H2-type" evidence="9">
    <location>
        <begin position="534"/>
        <end position="561"/>
    </location>
</feature>
<dbReference type="PANTHER" id="PTHR24394:SF29">
    <property type="entry name" value="MYONEURIN"/>
    <property type="match status" value="1"/>
</dbReference>
<feature type="compositionally biased region" description="Acidic residues" evidence="8">
    <location>
        <begin position="68"/>
        <end position="84"/>
    </location>
</feature>
<evidence type="ECO:0000256" key="2">
    <source>
        <dbReference type="ARBA" id="ARBA00022723"/>
    </source>
</evidence>
<feature type="domain" description="C2H2-type" evidence="9">
    <location>
        <begin position="506"/>
        <end position="533"/>
    </location>
</feature>
<dbReference type="PROSITE" id="PS51029">
    <property type="entry name" value="MADF"/>
    <property type="match status" value="2"/>
</dbReference>
<keyword evidence="2" id="KW-0479">Metal-binding</keyword>
<dbReference type="PROSITE" id="PS00028">
    <property type="entry name" value="ZINC_FINGER_C2H2_1"/>
    <property type="match status" value="6"/>
</dbReference>
<comment type="subcellular location">
    <subcellularLocation>
        <location evidence="1">Nucleus</location>
    </subcellularLocation>
</comment>
<feature type="domain" description="C2H2-type" evidence="9">
    <location>
        <begin position="477"/>
        <end position="505"/>
    </location>
</feature>
<dbReference type="PANTHER" id="PTHR24394">
    <property type="entry name" value="ZINC FINGER PROTEIN"/>
    <property type="match status" value="1"/>
</dbReference>
<evidence type="ECO:0000259" key="9">
    <source>
        <dbReference type="PROSITE" id="PS50157"/>
    </source>
</evidence>
<keyword evidence="6" id="KW-0539">Nucleus</keyword>
<sequence>METCGFIYVSRDYKTFLMRCSYCPIDVEVEKWQEFVMHYRNMHSALELDAEHRGMDLDANSSIKAEFLDEDYQDDDATDEEGEKDDEKEHLKHLDNLKDVLPQDNEVQDGTKIQLEIEAVTSQTVSSLYESDSETSQTEYVETDLEADSNRSAEKEDEKTALATPIYKFHPSFFRRDPRTLTLIKLYKEHPCLWNPENSHFKDPNACKEAYRKMICDLEAKAAMFLNEISLKASIKKIHLQYNTVHKRMLCGTQKSQSVAFTHYTLCSFLQDCGDQKDLYKNEKIRLDFTKKNKLTTELIELYGNFPQLYDPTHSEFSSMNSRKQAYESLAVEITVPNVDINSDDIFRAIQNIRQWYYKSSKHGINAGNEAEQFYLKVCRFLPPKMFKQRLVCEICHIVTSSDHVLQSHIFKAHNIGELPFKCTLCDRSFVGRGELANHKQRVHIGKTHQCGHCERSFAVKSDLQLHIRTHTGQKPFVCELCGKAFRLKSQMNLHVTAIHTKVRAFKCTMCPKDFLKKVDLSDHIKSHLNIRDKICTICGKGFTSCHSLIRHRQIHSEVKKFVCKLCDARFSQFVGLNSHMKRTHNIVRNNLQKATEIVETGIS</sequence>
<feature type="region of interest" description="Disordered" evidence="8">
    <location>
        <begin position="124"/>
        <end position="158"/>
    </location>
</feature>
<evidence type="ECO:0000256" key="7">
    <source>
        <dbReference type="PROSITE-ProRule" id="PRU00042"/>
    </source>
</evidence>
<dbReference type="SMART" id="SM00355">
    <property type="entry name" value="ZnF_C2H2"/>
    <property type="match status" value="8"/>
</dbReference>
<dbReference type="InParanoid" id="A0A6I8UV58"/>
<dbReference type="GO" id="GO:0008270">
    <property type="term" value="F:zinc ion binding"/>
    <property type="evidence" value="ECO:0007669"/>
    <property type="project" value="UniProtKB-KW"/>
</dbReference>
<keyword evidence="4 7" id="KW-0863">Zinc-finger</keyword>
<feature type="region of interest" description="Disordered" evidence="8">
    <location>
        <begin position="66"/>
        <end position="88"/>
    </location>
</feature>
<dbReference type="Pfam" id="PF10545">
    <property type="entry name" value="MADF_DNA_bdg"/>
    <property type="match status" value="2"/>
</dbReference>
<dbReference type="ExpressionAtlas" id="A0A6I8UV58">
    <property type="expression patterns" value="baseline"/>
</dbReference>
<dbReference type="InterPro" id="IPR006578">
    <property type="entry name" value="MADF-dom"/>
</dbReference>
<feature type="domain" description="C2H2-type" evidence="9">
    <location>
        <begin position="562"/>
        <end position="590"/>
    </location>
</feature>
<keyword evidence="11" id="KW-1185">Reference proteome</keyword>
<evidence type="ECO:0000313" key="11">
    <source>
        <dbReference type="Proteomes" id="UP000001819"/>
    </source>
</evidence>
<keyword evidence="5" id="KW-0862">Zinc</keyword>
<dbReference type="InterPro" id="IPR036236">
    <property type="entry name" value="Znf_C2H2_sf"/>
</dbReference>
<feature type="domain" description="C2H2-type" evidence="9">
    <location>
        <begin position="449"/>
        <end position="476"/>
    </location>
</feature>
<dbReference type="InterPro" id="IPR013087">
    <property type="entry name" value="Znf_C2H2_type"/>
</dbReference>
<evidence type="ECO:0000256" key="4">
    <source>
        <dbReference type="ARBA" id="ARBA00022771"/>
    </source>
</evidence>
<organism evidence="11 12">
    <name type="scientific">Drosophila pseudoobscura pseudoobscura</name>
    <name type="common">Fruit fly</name>
    <dbReference type="NCBI Taxonomy" id="46245"/>
    <lineage>
        <taxon>Eukaryota</taxon>
        <taxon>Metazoa</taxon>
        <taxon>Ecdysozoa</taxon>
        <taxon>Arthropoda</taxon>
        <taxon>Hexapoda</taxon>
        <taxon>Insecta</taxon>
        <taxon>Pterygota</taxon>
        <taxon>Neoptera</taxon>
        <taxon>Endopterygota</taxon>
        <taxon>Diptera</taxon>
        <taxon>Brachycera</taxon>
        <taxon>Muscomorpha</taxon>
        <taxon>Ephydroidea</taxon>
        <taxon>Drosophilidae</taxon>
        <taxon>Drosophila</taxon>
        <taxon>Sophophora</taxon>
    </lineage>
</organism>
<gene>
    <name evidence="12" type="primary">LOC4804916</name>
</gene>
<feature type="compositionally biased region" description="Polar residues" evidence="8">
    <location>
        <begin position="124"/>
        <end position="140"/>
    </location>
</feature>
<dbReference type="SUPFAM" id="SSF57667">
    <property type="entry name" value="beta-beta-alpha zinc fingers"/>
    <property type="match status" value="3"/>
</dbReference>
<feature type="domain" description="MADF" evidence="10">
    <location>
        <begin position="182"/>
        <end position="275"/>
    </location>
</feature>
<accession>A0A6I8UV58</accession>
<dbReference type="GO" id="GO:0005634">
    <property type="term" value="C:nucleus"/>
    <property type="evidence" value="ECO:0007669"/>
    <property type="project" value="UniProtKB-SubCell"/>
</dbReference>
<reference evidence="11" key="1">
    <citation type="submission" date="2024-06" db="UniProtKB">
        <authorList>
            <consortium name="RefSeq"/>
        </authorList>
    </citation>
    <scope>NUCLEOTIDE SEQUENCE [LARGE SCALE GENOMIC DNA]</scope>
    <source>
        <strain evidence="11">MV2-25</strain>
    </source>
</reference>
<dbReference type="AlphaFoldDB" id="A0A6I8UV58"/>
<evidence type="ECO:0000313" key="12">
    <source>
        <dbReference type="RefSeq" id="XP_001361401.4"/>
    </source>
</evidence>
<keyword evidence="3" id="KW-0677">Repeat</keyword>
<dbReference type="Pfam" id="PF12874">
    <property type="entry name" value="zf-met"/>
    <property type="match status" value="1"/>
</dbReference>
<feature type="domain" description="C2H2-type" evidence="9">
    <location>
        <begin position="421"/>
        <end position="449"/>
    </location>
</feature>
<dbReference type="RefSeq" id="XP_001361401.4">
    <property type="nucleotide sequence ID" value="XM_001361364.5"/>
</dbReference>
<evidence type="ECO:0000256" key="1">
    <source>
        <dbReference type="ARBA" id="ARBA00004123"/>
    </source>
</evidence>
<dbReference type="GO" id="GO:0000981">
    <property type="term" value="F:DNA-binding transcription factor activity, RNA polymerase II-specific"/>
    <property type="evidence" value="ECO:0007669"/>
    <property type="project" value="TreeGrafter"/>
</dbReference>
<dbReference type="PROSITE" id="PS50157">
    <property type="entry name" value="ZINC_FINGER_C2H2_2"/>
    <property type="match status" value="6"/>
</dbReference>
<dbReference type="Pfam" id="PF13912">
    <property type="entry name" value="zf-C2H2_6"/>
    <property type="match status" value="1"/>
</dbReference>
<evidence type="ECO:0000256" key="6">
    <source>
        <dbReference type="ARBA" id="ARBA00023242"/>
    </source>
</evidence>
<feature type="domain" description="MADF" evidence="10">
    <location>
        <begin position="298"/>
        <end position="387"/>
    </location>
</feature>
<reference evidence="12" key="2">
    <citation type="submission" date="2025-08" db="UniProtKB">
        <authorList>
            <consortium name="RefSeq"/>
        </authorList>
    </citation>
    <scope>IDENTIFICATION</scope>
    <source>
        <strain evidence="12">MV-25-SWS-2005</strain>
        <tissue evidence="12">Whole body</tissue>
    </source>
</reference>
<evidence type="ECO:0000256" key="8">
    <source>
        <dbReference type="SAM" id="MobiDB-lite"/>
    </source>
</evidence>